<protein>
    <submittedName>
        <fullName evidence="2">Uncharacterized protein</fullName>
    </submittedName>
</protein>
<keyword evidence="3" id="KW-1185">Reference proteome</keyword>
<organism evidence="2 3">
    <name type="scientific">Vigna unguiculata</name>
    <name type="common">Cowpea</name>
    <dbReference type="NCBI Taxonomy" id="3917"/>
    <lineage>
        <taxon>Eukaryota</taxon>
        <taxon>Viridiplantae</taxon>
        <taxon>Streptophyta</taxon>
        <taxon>Embryophyta</taxon>
        <taxon>Tracheophyta</taxon>
        <taxon>Spermatophyta</taxon>
        <taxon>Magnoliopsida</taxon>
        <taxon>eudicotyledons</taxon>
        <taxon>Gunneridae</taxon>
        <taxon>Pentapetalae</taxon>
        <taxon>rosids</taxon>
        <taxon>fabids</taxon>
        <taxon>Fabales</taxon>
        <taxon>Fabaceae</taxon>
        <taxon>Papilionoideae</taxon>
        <taxon>50 kb inversion clade</taxon>
        <taxon>NPAAA clade</taxon>
        <taxon>indigoferoid/millettioid clade</taxon>
        <taxon>Phaseoleae</taxon>
        <taxon>Vigna</taxon>
    </lineage>
</organism>
<feature type="compositionally biased region" description="Basic and acidic residues" evidence="1">
    <location>
        <begin position="84"/>
        <end position="101"/>
    </location>
</feature>
<dbReference type="AlphaFoldDB" id="A0A4D6M0Z6"/>
<feature type="compositionally biased region" description="Basic and acidic residues" evidence="1">
    <location>
        <begin position="48"/>
        <end position="57"/>
    </location>
</feature>
<evidence type="ECO:0000313" key="3">
    <source>
        <dbReference type="Proteomes" id="UP000501690"/>
    </source>
</evidence>
<gene>
    <name evidence="2" type="ORF">DEO72_LG5g2292</name>
</gene>
<name>A0A4D6M0Z6_VIGUN</name>
<dbReference type="EMBL" id="CP039349">
    <property type="protein sequence ID" value="QCD94211.1"/>
    <property type="molecule type" value="Genomic_DNA"/>
</dbReference>
<reference evidence="2 3" key="1">
    <citation type="submission" date="2019-04" db="EMBL/GenBank/DDBJ databases">
        <title>An improved genome assembly and genetic linkage map for asparagus bean, Vigna unguiculata ssp. sesquipedialis.</title>
        <authorList>
            <person name="Xia Q."/>
            <person name="Zhang R."/>
            <person name="Dong Y."/>
        </authorList>
    </citation>
    <scope>NUCLEOTIDE SEQUENCE [LARGE SCALE GENOMIC DNA]</scope>
    <source>
        <tissue evidence="2">Leaf</tissue>
    </source>
</reference>
<dbReference type="Proteomes" id="UP000501690">
    <property type="component" value="Linkage Group LG5"/>
</dbReference>
<feature type="region of interest" description="Disordered" evidence="1">
    <location>
        <begin position="48"/>
        <end position="101"/>
    </location>
</feature>
<evidence type="ECO:0000256" key="1">
    <source>
        <dbReference type="SAM" id="MobiDB-lite"/>
    </source>
</evidence>
<accession>A0A4D6M0Z6</accession>
<proteinExistence type="predicted"/>
<sequence>MALSRLGKPSLAVKGGKMEKPGTCFPPRVVFFSLPPLSVSANWQQRKDFKTYPEQQKKRNFLAQRSSNRFSSDKKNRRWQNNTGKEKANEKKEESFESRRH</sequence>
<feature type="region of interest" description="Disordered" evidence="1">
    <location>
        <begin position="1"/>
        <end position="25"/>
    </location>
</feature>
<evidence type="ECO:0000313" key="2">
    <source>
        <dbReference type="EMBL" id="QCD94211.1"/>
    </source>
</evidence>